<name>A0A5C4SXW1_9BACL</name>
<protein>
    <submittedName>
        <fullName evidence="3">Alpha-L-rhamnosidase</fullName>
    </submittedName>
</protein>
<dbReference type="OrthoDB" id="9815108at2"/>
<dbReference type="PANTHER" id="PTHR34987">
    <property type="entry name" value="C, PUTATIVE (AFU_ORTHOLOGUE AFUA_3G02880)-RELATED"/>
    <property type="match status" value="1"/>
</dbReference>
<dbReference type="InterPro" id="IPR008928">
    <property type="entry name" value="6-hairpin_glycosidase_sf"/>
</dbReference>
<dbReference type="InterPro" id="IPR035398">
    <property type="entry name" value="Bac_rhamnosid_C"/>
</dbReference>
<accession>A0A5C4SXW1</accession>
<proteinExistence type="predicted"/>
<feature type="domain" description="Alpha-L-rhamnosidase six-hairpin glycosidase" evidence="1">
    <location>
        <begin position="177"/>
        <end position="267"/>
    </location>
</feature>
<dbReference type="GO" id="GO:0005975">
    <property type="term" value="P:carbohydrate metabolic process"/>
    <property type="evidence" value="ECO:0007669"/>
    <property type="project" value="InterPro"/>
</dbReference>
<dbReference type="Pfam" id="PF17389">
    <property type="entry name" value="Bac_rhamnosid6H"/>
    <property type="match status" value="1"/>
</dbReference>
<evidence type="ECO:0000259" key="1">
    <source>
        <dbReference type="Pfam" id="PF17389"/>
    </source>
</evidence>
<comment type="caution">
    <text evidence="3">The sequence shown here is derived from an EMBL/GenBank/DDBJ whole genome shotgun (WGS) entry which is preliminary data.</text>
</comment>
<reference evidence="3 4" key="1">
    <citation type="submission" date="2019-05" db="EMBL/GenBank/DDBJ databases">
        <title>We sequenced the genome of Paenibacillus hemerocallicola KCTC 33185 for further insight into its adaptation and study the phylogeny of Paenibacillus.</title>
        <authorList>
            <person name="Narsing Rao M.P."/>
        </authorList>
    </citation>
    <scope>NUCLEOTIDE SEQUENCE [LARGE SCALE GENOMIC DNA]</scope>
    <source>
        <strain evidence="3 4">KCTC 33185</strain>
    </source>
</reference>
<dbReference type="EMBL" id="VDCQ01000081">
    <property type="protein sequence ID" value="TNJ60671.1"/>
    <property type="molecule type" value="Genomic_DNA"/>
</dbReference>
<dbReference type="SUPFAM" id="SSF48208">
    <property type="entry name" value="Six-hairpin glycosidases"/>
    <property type="match status" value="1"/>
</dbReference>
<evidence type="ECO:0000313" key="4">
    <source>
        <dbReference type="Proteomes" id="UP000307943"/>
    </source>
</evidence>
<gene>
    <name evidence="3" type="ORF">FE784_35605</name>
</gene>
<feature type="domain" description="Alpha-L-rhamnosidase C-terminal" evidence="2">
    <location>
        <begin position="507"/>
        <end position="559"/>
    </location>
</feature>
<dbReference type="Gene3D" id="1.50.10.10">
    <property type="match status" value="1"/>
</dbReference>
<dbReference type="Proteomes" id="UP000307943">
    <property type="component" value="Unassembled WGS sequence"/>
</dbReference>
<evidence type="ECO:0000259" key="2">
    <source>
        <dbReference type="Pfam" id="PF17390"/>
    </source>
</evidence>
<dbReference type="InterPro" id="IPR035396">
    <property type="entry name" value="Bac_rhamnosid6H"/>
</dbReference>
<evidence type="ECO:0000313" key="3">
    <source>
        <dbReference type="EMBL" id="TNJ60671.1"/>
    </source>
</evidence>
<dbReference type="Gene3D" id="2.60.420.10">
    <property type="entry name" value="Maltose phosphorylase, domain 3"/>
    <property type="match status" value="1"/>
</dbReference>
<sequence length="564" mass="62570">MDKRDYANGWAKDPRTRYYIDPRKIVWATEGANAGVERAEALLEGRDGQATLAGEGGCVLRSAGGESAGLLLDFGTELHGGIQLCVWFEKSRKKTVRMRVRFGESAMEAMNELGGERNAGNDHAVRDQIVEACSFLGMTEIGNSGFRFVRIDLLEQECEVELKSVRAVCLLRDIEYKGRFRCSDPLLERIWQTGAYTVHLNMQEYLWDGIKRDRLVWIGDMHPEVAALGAVFGHNEVVPKSLDLIRDNTPLPGWMNSIPSYSVWWILIHRDWYWVHKDMAYLRGQRTYLLELLAMLAAGIGDDGRFDDPKPFLDWPTSSNDAGVRAGVHALLVSAMAAGAELCGALEEAEAAERCRAAERKLRRHVPDHGNSKQAAALMALAGLLDPEAANRDVLAIDGPRNISTFLGYYVLKARGEAGDILGSLDCIREYWGGMLKLGATTFWEDFDIDWMDNAARIDELTPPGKTDVHGQYGQYCYKGYRHSLCHGWAAGPTAWLSEYVLGIRIKEAGGALIEVKPRLGDLDWAEGSLPTPYGTVSVRHDRRSDGTVDSKIDAPPGVVVLRG</sequence>
<organism evidence="3 4">
    <name type="scientific">Paenibacillus hemerocallicola</name>
    <dbReference type="NCBI Taxonomy" id="1172614"/>
    <lineage>
        <taxon>Bacteria</taxon>
        <taxon>Bacillati</taxon>
        <taxon>Bacillota</taxon>
        <taxon>Bacilli</taxon>
        <taxon>Bacillales</taxon>
        <taxon>Paenibacillaceae</taxon>
        <taxon>Paenibacillus</taxon>
    </lineage>
</organism>
<dbReference type="InterPro" id="IPR012341">
    <property type="entry name" value="6hp_glycosidase-like_sf"/>
</dbReference>
<keyword evidence="4" id="KW-1185">Reference proteome</keyword>
<dbReference type="RefSeq" id="WP_139606999.1">
    <property type="nucleotide sequence ID" value="NZ_VDCQ01000081.1"/>
</dbReference>
<dbReference type="PANTHER" id="PTHR34987:SF6">
    <property type="entry name" value="ALPHA-L-RHAMNOSIDASE SIX-HAIRPIN GLYCOSIDASE DOMAIN-CONTAINING PROTEIN"/>
    <property type="match status" value="1"/>
</dbReference>
<dbReference type="AlphaFoldDB" id="A0A5C4SXW1"/>
<dbReference type="Pfam" id="PF17390">
    <property type="entry name" value="Bac_rhamnosid_C"/>
    <property type="match status" value="1"/>
</dbReference>